<evidence type="ECO:0000256" key="1">
    <source>
        <dbReference type="SAM" id="MobiDB-lite"/>
    </source>
</evidence>
<dbReference type="EMBL" id="AP005612">
    <property type="protein sequence ID" value="BAD28856.1"/>
    <property type="molecule type" value="Genomic_DNA"/>
</dbReference>
<dbReference type="Proteomes" id="UP000000763">
    <property type="component" value="Chromosome 2"/>
</dbReference>
<protein>
    <submittedName>
        <fullName evidence="2">Uncharacterized protein</fullName>
    </submittedName>
</protein>
<name>Q6ER64_ORYSJ</name>
<accession>Q6ER64</accession>
<proteinExistence type="predicted"/>
<evidence type="ECO:0000313" key="2">
    <source>
        <dbReference type="EMBL" id="BAD28856.1"/>
    </source>
</evidence>
<gene>
    <name evidence="2" type="primary">OSJNBa0073A18.33</name>
</gene>
<feature type="region of interest" description="Disordered" evidence="1">
    <location>
        <begin position="22"/>
        <end position="118"/>
    </location>
</feature>
<organism evidence="2 3">
    <name type="scientific">Oryza sativa subsp. japonica</name>
    <name type="common">Rice</name>
    <dbReference type="NCBI Taxonomy" id="39947"/>
    <lineage>
        <taxon>Eukaryota</taxon>
        <taxon>Viridiplantae</taxon>
        <taxon>Streptophyta</taxon>
        <taxon>Embryophyta</taxon>
        <taxon>Tracheophyta</taxon>
        <taxon>Spermatophyta</taxon>
        <taxon>Magnoliopsida</taxon>
        <taxon>Liliopsida</taxon>
        <taxon>Poales</taxon>
        <taxon>Poaceae</taxon>
        <taxon>BOP clade</taxon>
        <taxon>Oryzoideae</taxon>
        <taxon>Oryzeae</taxon>
        <taxon>Oryzinae</taxon>
        <taxon>Oryza</taxon>
        <taxon>Oryza sativa</taxon>
    </lineage>
</organism>
<reference evidence="3" key="2">
    <citation type="journal article" date="2008" name="Nucleic Acids Res.">
        <title>The rice annotation project database (RAP-DB): 2008 update.</title>
        <authorList>
            <consortium name="The rice annotation project (RAP)"/>
        </authorList>
    </citation>
    <scope>GENOME REANNOTATION</scope>
    <source>
        <strain evidence="3">cv. Nipponbare</strain>
    </source>
</reference>
<reference evidence="3" key="1">
    <citation type="journal article" date="2005" name="Nature">
        <title>The map-based sequence of the rice genome.</title>
        <authorList>
            <consortium name="International rice genome sequencing project (IRGSP)"/>
            <person name="Matsumoto T."/>
            <person name="Wu J."/>
            <person name="Kanamori H."/>
            <person name="Katayose Y."/>
            <person name="Fujisawa M."/>
            <person name="Namiki N."/>
            <person name="Mizuno H."/>
            <person name="Yamamoto K."/>
            <person name="Antonio B.A."/>
            <person name="Baba T."/>
            <person name="Sakata K."/>
            <person name="Nagamura Y."/>
            <person name="Aoki H."/>
            <person name="Arikawa K."/>
            <person name="Arita K."/>
            <person name="Bito T."/>
            <person name="Chiden Y."/>
            <person name="Fujitsuka N."/>
            <person name="Fukunaka R."/>
            <person name="Hamada M."/>
            <person name="Harada C."/>
            <person name="Hayashi A."/>
            <person name="Hijishita S."/>
            <person name="Honda M."/>
            <person name="Hosokawa S."/>
            <person name="Ichikawa Y."/>
            <person name="Idonuma A."/>
            <person name="Iijima M."/>
            <person name="Ikeda M."/>
            <person name="Ikeno M."/>
            <person name="Ito K."/>
            <person name="Ito S."/>
            <person name="Ito T."/>
            <person name="Ito Y."/>
            <person name="Ito Y."/>
            <person name="Iwabuchi A."/>
            <person name="Kamiya K."/>
            <person name="Karasawa W."/>
            <person name="Kurita K."/>
            <person name="Katagiri S."/>
            <person name="Kikuta A."/>
            <person name="Kobayashi H."/>
            <person name="Kobayashi N."/>
            <person name="Machita K."/>
            <person name="Maehara T."/>
            <person name="Masukawa M."/>
            <person name="Mizubayashi T."/>
            <person name="Mukai Y."/>
            <person name="Nagasaki H."/>
            <person name="Nagata Y."/>
            <person name="Naito S."/>
            <person name="Nakashima M."/>
            <person name="Nakama Y."/>
            <person name="Nakamichi Y."/>
            <person name="Nakamura M."/>
            <person name="Meguro A."/>
            <person name="Negishi M."/>
            <person name="Ohta I."/>
            <person name="Ohta T."/>
            <person name="Okamoto M."/>
            <person name="Ono N."/>
            <person name="Saji S."/>
            <person name="Sakaguchi M."/>
            <person name="Sakai K."/>
            <person name="Shibata M."/>
            <person name="Shimokawa T."/>
            <person name="Song J."/>
            <person name="Takazaki Y."/>
            <person name="Terasawa K."/>
            <person name="Tsugane M."/>
            <person name="Tsuji K."/>
            <person name="Ueda S."/>
            <person name="Waki K."/>
            <person name="Yamagata H."/>
            <person name="Yamamoto M."/>
            <person name="Yamamoto S."/>
            <person name="Yamane H."/>
            <person name="Yoshiki S."/>
            <person name="Yoshihara R."/>
            <person name="Yukawa K."/>
            <person name="Zhong H."/>
            <person name="Yano M."/>
            <person name="Yuan Q."/>
            <person name="Ouyang S."/>
            <person name="Liu J."/>
            <person name="Jones K.M."/>
            <person name="Gansberger K."/>
            <person name="Moffat K."/>
            <person name="Hill J."/>
            <person name="Bera J."/>
            <person name="Fadrosh D."/>
            <person name="Jin S."/>
            <person name="Johri S."/>
            <person name="Kim M."/>
            <person name="Overton L."/>
            <person name="Reardon M."/>
            <person name="Tsitrin T."/>
            <person name="Vuong H."/>
            <person name="Weaver B."/>
            <person name="Ciecko A."/>
            <person name="Tallon L."/>
            <person name="Jackson J."/>
            <person name="Pai G."/>
            <person name="Aken S.V."/>
            <person name="Utterback T."/>
            <person name="Reidmuller S."/>
            <person name="Feldblyum T."/>
            <person name="Hsiao J."/>
            <person name="Zismann V."/>
            <person name="Iobst S."/>
            <person name="de Vazeille A.R."/>
            <person name="Buell C.R."/>
            <person name="Ying K."/>
            <person name="Li Y."/>
            <person name="Lu T."/>
            <person name="Huang Y."/>
            <person name="Zhao Q."/>
            <person name="Feng Q."/>
            <person name="Zhang L."/>
            <person name="Zhu J."/>
            <person name="Weng Q."/>
            <person name="Mu J."/>
            <person name="Lu Y."/>
            <person name="Fan D."/>
            <person name="Liu Y."/>
            <person name="Guan J."/>
            <person name="Zhang Y."/>
            <person name="Yu S."/>
            <person name="Liu X."/>
            <person name="Zhang Y."/>
            <person name="Hong G."/>
            <person name="Han B."/>
            <person name="Choisne N."/>
            <person name="Demange N."/>
            <person name="Orjeda G."/>
            <person name="Samain S."/>
            <person name="Cattolico L."/>
            <person name="Pelletier E."/>
            <person name="Couloux A."/>
            <person name="Segurens B."/>
            <person name="Wincker P."/>
            <person name="D'Hont A."/>
            <person name="Scarpelli C."/>
            <person name="Weissenbach J."/>
            <person name="Salanoubat M."/>
            <person name="Quetier F."/>
            <person name="Yu Y."/>
            <person name="Kim H.R."/>
            <person name="Rambo T."/>
            <person name="Currie J."/>
            <person name="Collura K."/>
            <person name="Luo M."/>
            <person name="Yang T."/>
            <person name="Ammiraju J.S.S."/>
            <person name="Engler F."/>
            <person name="Soderlund C."/>
            <person name="Wing R.A."/>
            <person name="Palmer L.E."/>
            <person name="de la Bastide M."/>
            <person name="Spiegel L."/>
            <person name="Nascimento L."/>
            <person name="Zutavern T."/>
            <person name="O'Shaughnessy A."/>
            <person name="Dike S."/>
            <person name="Dedhia N."/>
            <person name="Preston R."/>
            <person name="Balija V."/>
            <person name="McCombie W.R."/>
            <person name="Chow T."/>
            <person name="Chen H."/>
            <person name="Chung M."/>
            <person name="Chen C."/>
            <person name="Shaw J."/>
            <person name="Wu H."/>
            <person name="Hsiao K."/>
            <person name="Chao Y."/>
            <person name="Chu M."/>
            <person name="Cheng C."/>
            <person name="Hour A."/>
            <person name="Lee P."/>
            <person name="Lin S."/>
            <person name="Lin Y."/>
            <person name="Liou J."/>
            <person name="Liu S."/>
            <person name="Hsing Y."/>
            <person name="Raghuvanshi S."/>
            <person name="Mohanty A."/>
            <person name="Bharti A.K."/>
            <person name="Gaur A."/>
            <person name="Gupta V."/>
            <person name="Kumar D."/>
            <person name="Ravi V."/>
            <person name="Vij S."/>
            <person name="Kapur A."/>
            <person name="Khurana P."/>
            <person name="Khurana P."/>
            <person name="Khurana J.P."/>
            <person name="Tyagi A.K."/>
            <person name="Gaikwad K."/>
            <person name="Singh A."/>
            <person name="Dalal V."/>
            <person name="Srivastava S."/>
            <person name="Dixit A."/>
            <person name="Pal A.K."/>
            <person name="Ghazi I.A."/>
            <person name="Yadav M."/>
            <person name="Pandit A."/>
            <person name="Bhargava A."/>
            <person name="Sureshbabu K."/>
            <person name="Batra K."/>
            <person name="Sharma T.R."/>
            <person name="Mohapatra T."/>
            <person name="Singh N.K."/>
            <person name="Messing J."/>
            <person name="Nelson A.B."/>
            <person name="Fuks G."/>
            <person name="Kavchok S."/>
            <person name="Keizer G."/>
            <person name="Linton E."/>
            <person name="Llaca V."/>
            <person name="Song R."/>
            <person name="Tanyolac B."/>
            <person name="Young S."/>
            <person name="Ho-Il K."/>
            <person name="Hahn J.H."/>
            <person name="Sangsakoo G."/>
            <person name="Vanavichit A."/>
            <person name="de Mattos Luiz.A.T."/>
            <person name="Zimmer P.D."/>
            <person name="Malone G."/>
            <person name="Dellagostin O."/>
            <person name="de Oliveira A.C."/>
            <person name="Bevan M."/>
            <person name="Bancroft I."/>
            <person name="Minx P."/>
            <person name="Cordum H."/>
            <person name="Wilson R."/>
            <person name="Cheng Z."/>
            <person name="Jin W."/>
            <person name="Jiang J."/>
            <person name="Leong S.A."/>
            <person name="Iwama H."/>
            <person name="Gojobori T."/>
            <person name="Itoh T."/>
            <person name="Niimura Y."/>
            <person name="Fujii Y."/>
            <person name="Habara T."/>
            <person name="Sakai H."/>
            <person name="Sato Y."/>
            <person name="Wilson G."/>
            <person name="Kumar K."/>
            <person name="McCouch S."/>
            <person name="Juretic N."/>
            <person name="Hoen D."/>
            <person name="Wright S."/>
            <person name="Bruskiewich R."/>
            <person name="Bureau T."/>
            <person name="Miyao A."/>
            <person name="Hirochika H."/>
            <person name="Nishikawa T."/>
            <person name="Kadowaki K."/>
            <person name="Sugiura M."/>
            <person name="Burr B."/>
            <person name="Sasaki T."/>
        </authorList>
    </citation>
    <scope>NUCLEOTIDE SEQUENCE [LARGE SCALE GENOMIC DNA]</scope>
    <source>
        <strain evidence="3">cv. Nipponbare</strain>
    </source>
</reference>
<evidence type="ECO:0000313" key="3">
    <source>
        <dbReference type="Proteomes" id="UP000000763"/>
    </source>
</evidence>
<dbReference type="AlphaFoldDB" id="Q6ER64"/>
<feature type="compositionally biased region" description="Basic and acidic residues" evidence="1">
    <location>
        <begin position="80"/>
        <end position="103"/>
    </location>
</feature>
<sequence>MVNLELELICAKLLKEEAVELENEEARGEHDSEARSQGRIRQRTSWSGSLAGGRAIKRTDCENGRLPAKSGRHVGSSQVEMEREDLARQDLEPHRTSRAELRRPLLPPPSTRGRSGRRRHSIYRCHGRALLVSVVDNDPPSEPHRSLPTLVPWDLSSPPDLCPRSSPPLDLRLVVAITGFLP</sequence>
<feature type="compositionally biased region" description="Basic and acidic residues" evidence="1">
    <location>
        <begin position="22"/>
        <end position="36"/>
    </location>
</feature>